<dbReference type="Proteomes" id="UP000682877">
    <property type="component" value="Chromosome 5"/>
</dbReference>
<dbReference type="AlphaFoldDB" id="A0A8S2A8I5"/>
<name>A0A8S2A8I5_ARAAE</name>
<evidence type="ECO:0000256" key="1">
    <source>
        <dbReference type="SAM" id="MobiDB-lite"/>
    </source>
</evidence>
<evidence type="ECO:0000313" key="3">
    <source>
        <dbReference type="Proteomes" id="UP000682877"/>
    </source>
</evidence>
<sequence>MSGFDCLKLNIKYGVDVSFKDESFAYNGGFEMRDMLMDPDLMTWSIFEDFPKENGVSGPVEKVWYKLAHEDLESVRAIPEDRDSGIRQLCSEALIGGEVDVYIQQGVFEPTMFPMSQPAEHVVVDDNEESDVEVEEDRTAEEARVENDGVDRVEEVRTGDVDPRFSAFYEEINAEVGQETEQDPNAEVGEETHLDPEAEVGHETHQAGDQTKEVAAGQTEEDGEEFERECMDAERPDPAMDTDEEWDAFDREEREISRAKYSKDKTMYIAEVDPKDRWGSTPFVFARSVEILSCTKCLIGNGNREAIIATGADVHIPVGSQILEWISENEVVIEVSE</sequence>
<feature type="compositionally biased region" description="Basic and acidic residues" evidence="1">
    <location>
        <begin position="199"/>
        <end position="212"/>
    </location>
</feature>
<gene>
    <name evidence="2" type="ORF">AARE701A_LOCUS12331</name>
</gene>
<accession>A0A8S2A8I5</accession>
<organism evidence="2 3">
    <name type="scientific">Arabidopsis arenosa</name>
    <name type="common">Sand rock-cress</name>
    <name type="synonym">Cardaminopsis arenosa</name>
    <dbReference type="NCBI Taxonomy" id="38785"/>
    <lineage>
        <taxon>Eukaryota</taxon>
        <taxon>Viridiplantae</taxon>
        <taxon>Streptophyta</taxon>
        <taxon>Embryophyta</taxon>
        <taxon>Tracheophyta</taxon>
        <taxon>Spermatophyta</taxon>
        <taxon>Magnoliopsida</taxon>
        <taxon>eudicotyledons</taxon>
        <taxon>Gunneridae</taxon>
        <taxon>Pentapetalae</taxon>
        <taxon>rosids</taxon>
        <taxon>malvids</taxon>
        <taxon>Brassicales</taxon>
        <taxon>Brassicaceae</taxon>
        <taxon>Camelineae</taxon>
        <taxon>Arabidopsis</taxon>
    </lineage>
</organism>
<feature type="region of interest" description="Disordered" evidence="1">
    <location>
        <begin position="199"/>
        <end position="224"/>
    </location>
</feature>
<dbReference type="EMBL" id="LR999455">
    <property type="protein sequence ID" value="CAE6073405.1"/>
    <property type="molecule type" value="Genomic_DNA"/>
</dbReference>
<protein>
    <submittedName>
        <fullName evidence="2">Uncharacterized protein</fullName>
    </submittedName>
</protein>
<reference evidence="2" key="1">
    <citation type="submission" date="2021-01" db="EMBL/GenBank/DDBJ databases">
        <authorList>
            <person name="Bezrukov I."/>
        </authorList>
    </citation>
    <scope>NUCLEOTIDE SEQUENCE</scope>
</reference>
<proteinExistence type="predicted"/>
<evidence type="ECO:0000313" key="2">
    <source>
        <dbReference type="EMBL" id="CAE6073405.1"/>
    </source>
</evidence>
<keyword evidence="3" id="KW-1185">Reference proteome</keyword>